<organism evidence="1 2">
    <name type="scientific">Mycena chlorophos</name>
    <name type="common">Agaric fungus</name>
    <name type="synonym">Agaricus chlorophos</name>
    <dbReference type="NCBI Taxonomy" id="658473"/>
    <lineage>
        <taxon>Eukaryota</taxon>
        <taxon>Fungi</taxon>
        <taxon>Dikarya</taxon>
        <taxon>Basidiomycota</taxon>
        <taxon>Agaricomycotina</taxon>
        <taxon>Agaricomycetes</taxon>
        <taxon>Agaricomycetidae</taxon>
        <taxon>Agaricales</taxon>
        <taxon>Marasmiineae</taxon>
        <taxon>Mycenaceae</taxon>
        <taxon>Mycena</taxon>
    </lineage>
</organism>
<comment type="caution">
    <text evidence="1">The sequence shown here is derived from an EMBL/GenBank/DDBJ whole genome shotgun (WGS) entry which is preliminary data.</text>
</comment>
<gene>
    <name evidence="1" type="ORF">HMN09_00801300</name>
</gene>
<dbReference type="OrthoDB" id="3184970at2759"/>
<proteinExistence type="predicted"/>
<protein>
    <submittedName>
        <fullName evidence="1">Zn(2)-C6 fungal-type domain-containing protein</fullName>
    </submittedName>
</protein>
<sequence length="213" mass="23775">MAAARPSVVDRPELPPCPCDGCTLEVDIAIQSSDKRMLGAHSRNIELYSPVLFGQRLEFERRVHGLTIWIAPESADVLMLLLWYLHADRKQPRLDILPFDKLAAFAYAAEGYSIYSAMEVCRMCMRRFVSKHPLGVLAYALEHGYRDLVDEAAPLTVCMGLGEVEKALSLVPEAFTCWVKYREPLVEGLNRATHPPVLYVKDGVSVSHGGCDL</sequence>
<keyword evidence="2" id="KW-1185">Reference proteome</keyword>
<evidence type="ECO:0000313" key="2">
    <source>
        <dbReference type="Proteomes" id="UP000613580"/>
    </source>
</evidence>
<reference evidence="1" key="1">
    <citation type="submission" date="2020-05" db="EMBL/GenBank/DDBJ databases">
        <title>Mycena genomes resolve the evolution of fungal bioluminescence.</title>
        <authorList>
            <person name="Tsai I.J."/>
        </authorList>
    </citation>
    <scope>NUCLEOTIDE SEQUENCE</scope>
    <source>
        <strain evidence="1">110903Hualien_Pintung</strain>
    </source>
</reference>
<dbReference type="AlphaFoldDB" id="A0A8H6SX21"/>
<dbReference type="EMBL" id="JACAZE010000010">
    <property type="protein sequence ID" value="KAF7305485.1"/>
    <property type="molecule type" value="Genomic_DNA"/>
</dbReference>
<name>A0A8H6SX21_MYCCL</name>
<evidence type="ECO:0000313" key="1">
    <source>
        <dbReference type="EMBL" id="KAF7305485.1"/>
    </source>
</evidence>
<dbReference type="Proteomes" id="UP000613580">
    <property type="component" value="Unassembled WGS sequence"/>
</dbReference>
<accession>A0A8H6SX21</accession>